<feature type="region of interest" description="Disordered" evidence="1">
    <location>
        <begin position="21"/>
        <end position="99"/>
    </location>
</feature>
<evidence type="ECO:0000313" key="3">
    <source>
        <dbReference type="Proteomes" id="UP001152622"/>
    </source>
</evidence>
<dbReference type="Proteomes" id="UP001152622">
    <property type="component" value="Chromosome 16"/>
</dbReference>
<evidence type="ECO:0000313" key="2">
    <source>
        <dbReference type="EMBL" id="KAJ8340603.1"/>
    </source>
</evidence>
<proteinExistence type="predicted"/>
<gene>
    <name evidence="2" type="ORF">SKAU_G00352360</name>
</gene>
<keyword evidence="3" id="KW-1185">Reference proteome</keyword>
<evidence type="ECO:0000256" key="1">
    <source>
        <dbReference type="SAM" id="MobiDB-lite"/>
    </source>
</evidence>
<feature type="compositionally biased region" description="Basic and acidic residues" evidence="1">
    <location>
        <begin position="81"/>
        <end position="96"/>
    </location>
</feature>
<protein>
    <submittedName>
        <fullName evidence="2">Uncharacterized protein</fullName>
    </submittedName>
</protein>
<organism evidence="2 3">
    <name type="scientific">Synaphobranchus kaupii</name>
    <name type="common">Kaup's arrowtooth eel</name>
    <dbReference type="NCBI Taxonomy" id="118154"/>
    <lineage>
        <taxon>Eukaryota</taxon>
        <taxon>Metazoa</taxon>
        <taxon>Chordata</taxon>
        <taxon>Craniata</taxon>
        <taxon>Vertebrata</taxon>
        <taxon>Euteleostomi</taxon>
        <taxon>Actinopterygii</taxon>
        <taxon>Neopterygii</taxon>
        <taxon>Teleostei</taxon>
        <taxon>Anguilliformes</taxon>
        <taxon>Synaphobranchidae</taxon>
        <taxon>Synaphobranchus</taxon>
    </lineage>
</organism>
<dbReference type="EMBL" id="JAINUF010000016">
    <property type="protein sequence ID" value="KAJ8340603.1"/>
    <property type="molecule type" value="Genomic_DNA"/>
</dbReference>
<sequence>MPLIPSTVQRLVSSLFFLPRPGRSKVRHTGPARIQSVPDTKYNSPVSGFTAQSIREKIRQDGAGQESKNRPRQSQTPIPRHPADLRRETAWEERGRQKGVATSVVAAGDVGLHARPIERHGHTITPQLDRDCGLTTVTEPITVMG</sequence>
<reference evidence="2" key="1">
    <citation type="journal article" date="2023" name="Science">
        <title>Genome structures resolve the early diversification of teleost fishes.</title>
        <authorList>
            <person name="Parey E."/>
            <person name="Louis A."/>
            <person name="Montfort J."/>
            <person name="Bouchez O."/>
            <person name="Roques C."/>
            <person name="Iampietro C."/>
            <person name="Lluch J."/>
            <person name="Castinel A."/>
            <person name="Donnadieu C."/>
            <person name="Desvignes T."/>
            <person name="Floi Bucao C."/>
            <person name="Jouanno E."/>
            <person name="Wen M."/>
            <person name="Mejri S."/>
            <person name="Dirks R."/>
            <person name="Jansen H."/>
            <person name="Henkel C."/>
            <person name="Chen W.J."/>
            <person name="Zahm M."/>
            <person name="Cabau C."/>
            <person name="Klopp C."/>
            <person name="Thompson A.W."/>
            <person name="Robinson-Rechavi M."/>
            <person name="Braasch I."/>
            <person name="Lecointre G."/>
            <person name="Bobe J."/>
            <person name="Postlethwait J.H."/>
            <person name="Berthelot C."/>
            <person name="Roest Crollius H."/>
            <person name="Guiguen Y."/>
        </authorList>
    </citation>
    <scope>NUCLEOTIDE SEQUENCE</scope>
    <source>
        <strain evidence="2">WJC10195</strain>
    </source>
</reference>
<name>A0A9Q1IG47_SYNKA</name>
<accession>A0A9Q1IG47</accession>
<dbReference type="AlphaFoldDB" id="A0A9Q1IG47"/>
<comment type="caution">
    <text evidence="2">The sequence shown here is derived from an EMBL/GenBank/DDBJ whole genome shotgun (WGS) entry which is preliminary data.</text>
</comment>
<feature type="compositionally biased region" description="Polar residues" evidence="1">
    <location>
        <begin position="37"/>
        <end position="53"/>
    </location>
</feature>